<evidence type="ECO:0000256" key="6">
    <source>
        <dbReference type="ARBA" id="ARBA00022833"/>
    </source>
</evidence>
<proteinExistence type="inferred from homology"/>
<dbReference type="InterPro" id="IPR006680">
    <property type="entry name" value="Amidohydro-rel"/>
</dbReference>
<dbReference type="GO" id="GO:0008892">
    <property type="term" value="F:guanine deaminase activity"/>
    <property type="evidence" value="ECO:0007669"/>
    <property type="project" value="UniProtKB-UniRule"/>
</dbReference>
<dbReference type="GO" id="GO:0005829">
    <property type="term" value="C:cytosol"/>
    <property type="evidence" value="ECO:0007669"/>
    <property type="project" value="TreeGrafter"/>
</dbReference>
<dbReference type="Gene3D" id="3.20.20.140">
    <property type="entry name" value="Metal-dependent hydrolases"/>
    <property type="match status" value="1"/>
</dbReference>
<dbReference type="KEGG" id="scor:J3U87_19360"/>
<comment type="pathway">
    <text evidence="1 8">Purine metabolism; guanine degradation; xanthine from guanine: step 1/1.</text>
</comment>
<dbReference type="InterPro" id="IPR051607">
    <property type="entry name" value="Metallo-dep_hydrolases"/>
</dbReference>
<evidence type="ECO:0000259" key="9">
    <source>
        <dbReference type="Pfam" id="PF01979"/>
    </source>
</evidence>
<keyword evidence="6 8" id="KW-0862">Zinc</keyword>
<dbReference type="PANTHER" id="PTHR11271">
    <property type="entry name" value="GUANINE DEAMINASE"/>
    <property type="match status" value="1"/>
</dbReference>
<evidence type="ECO:0000256" key="7">
    <source>
        <dbReference type="NCBIfam" id="TIGR02967"/>
    </source>
</evidence>
<evidence type="ECO:0000256" key="4">
    <source>
        <dbReference type="ARBA" id="ARBA00022723"/>
    </source>
</evidence>
<evidence type="ECO:0000256" key="5">
    <source>
        <dbReference type="ARBA" id="ARBA00022801"/>
    </source>
</evidence>
<dbReference type="Gene3D" id="2.30.40.10">
    <property type="entry name" value="Urease, subunit C, domain 1"/>
    <property type="match status" value="1"/>
</dbReference>
<dbReference type="SUPFAM" id="SSF51556">
    <property type="entry name" value="Metallo-dependent hydrolases"/>
    <property type="match status" value="1"/>
</dbReference>
<evidence type="ECO:0000256" key="3">
    <source>
        <dbReference type="ARBA" id="ARBA00012781"/>
    </source>
</evidence>
<dbReference type="NCBIfam" id="NF006679">
    <property type="entry name" value="PRK09228.1"/>
    <property type="match status" value="1"/>
</dbReference>
<dbReference type="RefSeq" id="WP_237377418.1">
    <property type="nucleotide sequence ID" value="NZ_CP071793.1"/>
</dbReference>
<dbReference type="InterPro" id="IPR014311">
    <property type="entry name" value="Guanine_deaminase"/>
</dbReference>
<keyword evidence="11" id="KW-1185">Reference proteome</keyword>
<dbReference type="Proteomes" id="UP000663929">
    <property type="component" value="Chromosome"/>
</dbReference>
<dbReference type="InterPro" id="IPR011059">
    <property type="entry name" value="Metal-dep_hydrolase_composite"/>
</dbReference>
<evidence type="ECO:0000313" key="11">
    <source>
        <dbReference type="Proteomes" id="UP000663929"/>
    </source>
</evidence>
<keyword evidence="5 8" id="KW-0378">Hydrolase</keyword>
<evidence type="ECO:0000256" key="8">
    <source>
        <dbReference type="RuleBase" id="RU366009"/>
    </source>
</evidence>
<dbReference type="EC" id="3.5.4.3" evidence="3 7"/>
<dbReference type="UniPathway" id="UPA00603">
    <property type="reaction ID" value="UER00660"/>
</dbReference>
<comment type="function">
    <text evidence="8">Catalyzes the hydrolytic deamination of guanine, producing xanthine and ammonia.</text>
</comment>
<gene>
    <name evidence="10" type="primary">guaD</name>
    <name evidence="10" type="ORF">J3U87_19360</name>
</gene>
<dbReference type="InterPro" id="IPR032466">
    <property type="entry name" value="Metal_Hydrolase"/>
</dbReference>
<dbReference type="SUPFAM" id="SSF51338">
    <property type="entry name" value="Composite domain of metallo-dependent hydrolases"/>
    <property type="match status" value="1"/>
</dbReference>
<dbReference type="GO" id="GO:0006147">
    <property type="term" value="P:guanine catabolic process"/>
    <property type="evidence" value="ECO:0007669"/>
    <property type="project" value="UniProtKB-UniRule"/>
</dbReference>
<evidence type="ECO:0000256" key="2">
    <source>
        <dbReference type="ARBA" id="ARBA00006745"/>
    </source>
</evidence>
<keyword evidence="4 8" id="KW-0479">Metal-binding</keyword>
<comment type="cofactor">
    <cofactor evidence="8">
        <name>Zn(2+)</name>
        <dbReference type="ChEBI" id="CHEBI:29105"/>
    </cofactor>
    <text evidence="8">Binds 1 zinc ion per subunit.</text>
</comment>
<dbReference type="AlphaFoldDB" id="A0A8A4TEV3"/>
<feature type="domain" description="Amidohydrolase-related" evidence="9">
    <location>
        <begin position="67"/>
        <end position="406"/>
    </location>
</feature>
<name>A0A8A4TEV3_SULCO</name>
<organism evidence="10 11">
    <name type="scientific">Sulfidibacter corallicola</name>
    <dbReference type="NCBI Taxonomy" id="2818388"/>
    <lineage>
        <taxon>Bacteria</taxon>
        <taxon>Pseudomonadati</taxon>
        <taxon>Acidobacteriota</taxon>
        <taxon>Holophagae</taxon>
        <taxon>Acanthopleuribacterales</taxon>
        <taxon>Acanthopleuribacteraceae</taxon>
        <taxon>Sulfidibacter</taxon>
    </lineage>
</organism>
<reference evidence="10" key="1">
    <citation type="submission" date="2021-03" db="EMBL/GenBank/DDBJ databases">
        <title>Acanthopleuribacteraceae sp. M133.</title>
        <authorList>
            <person name="Wang G."/>
        </authorList>
    </citation>
    <scope>NUCLEOTIDE SEQUENCE</scope>
    <source>
        <strain evidence="10">M133</strain>
    </source>
</reference>
<dbReference type="PANTHER" id="PTHR11271:SF6">
    <property type="entry name" value="GUANINE DEAMINASE"/>
    <property type="match status" value="1"/>
</dbReference>
<evidence type="ECO:0000313" key="10">
    <source>
        <dbReference type="EMBL" id="QTD47752.1"/>
    </source>
</evidence>
<comment type="catalytic activity">
    <reaction evidence="8">
        <text>guanine + H2O + H(+) = xanthine + NH4(+)</text>
        <dbReference type="Rhea" id="RHEA:14665"/>
        <dbReference type="ChEBI" id="CHEBI:15377"/>
        <dbReference type="ChEBI" id="CHEBI:15378"/>
        <dbReference type="ChEBI" id="CHEBI:16235"/>
        <dbReference type="ChEBI" id="CHEBI:17712"/>
        <dbReference type="ChEBI" id="CHEBI:28938"/>
        <dbReference type="EC" id="3.5.4.3"/>
    </reaction>
</comment>
<dbReference type="GO" id="GO:0008270">
    <property type="term" value="F:zinc ion binding"/>
    <property type="evidence" value="ECO:0007669"/>
    <property type="project" value="UniProtKB-UniRule"/>
</dbReference>
<sequence>MKRLFLGIVAHVLENPFTGSAEDCLEIIEDGALLADEHGKILARGPKQTLMAAHPDAEIVDFGDDWLLPGFVDGHVHFPQVYATAAYGHHLLDWLQTSVFPAELAFADEAFAVVAARRFVHQLLRMGTTTALVFGSQFTPATRALFEAARQQGLRLISGLTLMDLDAPARLLHTPQSAYDECRQLIRMTEKTPGLYYAVTPRFALSCSPAMMDVCRSLIEEFPDCYLQTHINENLDEIEAVKASFPEAHNYLDVYARQGLLSPRTVLAHSVHSTDAELDRMAELDCRVCHCPASNMYLGSGIFNLARHLERRIQVLVGTDIGAGTNFSILEELSDVYKAQQMYDMRLGAAKLLYLGTLAGAEALHLAGETGNFAEGKSADFVVLSSQTDLCFQERLARCTSRKDQLFAWLNMFRPSHLRATYSGGRLVIPEERP</sequence>
<dbReference type="NCBIfam" id="TIGR02967">
    <property type="entry name" value="guan_deamin"/>
    <property type="match status" value="1"/>
</dbReference>
<evidence type="ECO:0000256" key="1">
    <source>
        <dbReference type="ARBA" id="ARBA00004984"/>
    </source>
</evidence>
<dbReference type="Pfam" id="PF01979">
    <property type="entry name" value="Amidohydro_1"/>
    <property type="match status" value="1"/>
</dbReference>
<dbReference type="EMBL" id="CP071793">
    <property type="protein sequence ID" value="QTD47752.1"/>
    <property type="molecule type" value="Genomic_DNA"/>
</dbReference>
<protein>
    <recommendedName>
        <fullName evidence="3 7">Guanine deaminase</fullName>
        <shortName evidence="8">Guanase</shortName>
        <ecNumber evidence="3 7">3.5.4.3</ecNumber>
    </recommendedName>
    <alternativeName>
        <fullName evidence="8">Guanine aminohydrolase</fullName>
    </alternativeName>
</protein>
<accession>A0A8A4TEV3</accession>
<comment type="similarity">
    <text evidence="2 8">Belongs to the metallo-dependent hydrolases superfamily. ATZ/TRZ family.</text>
</comment>